<feature type="compositionally biased region" description="Low complexity" evidence="6">
    <location>
        <begin position="237"/>
        <end position="249"/>
    </location>
</feature>
<dbReference type="GO" id="GO:0016593">
    <property type="term" value="C:Cdc73/Paf1 complex"/>
    <property type="evidence" value="ECO:0007669"/>
    <property type="project" value="TreeGrafter"/>
</dbReference>
<keyword evidence="3" id="KW-0804">Transcription</keyword>
<dbReference type="KEGG" id="aqu:100639145"/>
<proteinExistence type="predicted"/>
<evidence type="ECO:0000256" key="3">
    <source>
        <dbReference type="ARBA" id="ARBA00023163"/>
    </source>
</evidence>
<feature type="coiled-coil region" evidence="5">
    <location>
        <begin position="407"/>
        <end position="514"/>
    </location>
</feature>
<feature type="compositionally biased region" description="Low complexity" evidence="6">
    <location>
        <begin position="542"/>
        <end position="558"/>
    </location>
</feature>
<dbReference type="GO" id="GO:0003677">
    <property type="term" value="F:DNA binding"/>
    <property type="evidence" value="ECO:0007669"/>
    <property type="project" value="InterPro"/>
</dbReference>
<evidence type="ECO:0000313" key="8">
    <source>
        <dbReference type="EnsemblMetazoa" id="Aqu2.1.37186_001"/>
    </source>
</evidence>
<comment type="subcellular location">
    <subcellularLocation>
        <location evidence="1">Nucleus</location>
    </subcellularLocation>
</comment>
<evidence type="ECO:0000256" key="6">
    <source>
        <dbReference type="SAM" id="MobiDB-lite"/>
    </source>
</evidence>
<reference evidence="9" key="1">
    <citation type="journal article" date="2010" name="Nature">
        <title>The Amphimedon queenslandica genome and the evolution of animal complexity.</title>
        <authorList>
            <person name="Srivastava M."/>
            <person name="Simakov O."/>
            <person name="Chapman J."/>
            <person name="Fahey B."/>
            <person name="Gauthier M.E."/>
            <person name="Mitros T."/>
            <person name="Richards G.S."/>
            <person name="Conaco C."/>
            <person name="Dacre M."/>
            <person name="Hellsten U."/>
            <person name="Larroux C."/>
            <person name="Putnam N.H."/>
            <person name="Stanke M."/>
            <person name="Adamska M."/>
            <person name="Darling A."/>
            <person name="Degnan S.M."/>
            <person name="Oakley T.H."/>
            <person name="Plachetzki D.C."/>
            <person name="Zhai Y."/>
            <person name="Adamski M."/>
            <person name="Calcino A."/>
            <person name="Cummins S.F."/>
            <person name="Goodstein D.M."/>
            <person name="Harris C."/>
            <person name="Jackson D.J."/>
            <person name="Leys S.P."/>
            <person name="Shu S."/>
            <person name="Woodcroft B.J."/>
            <person name="Vervoort M."/>
            <person name="Kosik K.S."/>
            <person name="Manning G."/>
            <person name="Degnan B.M."/>
            <person name="Rokhsar D.S."/>
        </authorList>
    </citation>
    <scope>NUCLEOTIDE SEQUENCE [LARGE SCALE GENOMIC DNA]</scope>
</reference>
<feature type="compositionally biased region" description="Basic and acidic residues" evidence="6">
    <location>
        <begin position="215"/>
        <end position="231"/>
    </location>
</feature>
<organism evidence="8">
    <name type="scientific">Amphimedon queenslandica</name>
    <name type="common">Sponge</name>
    <dbReference type="NCBI Taxonomy" id="400682"/>
    <lineage>
        <taxon>Eukaryota</taxon>
        <taxon>Metazoa</taxon>
        <taxon>Porifera</taxon>
        <taxon>Demospongiae</taxon>
        <taxon>Heteroscleromorpha</taxon>
        <taxon>Haplosclerida</taxon>
        <taxon>Niphatidae</taxon>
        <taxon>Amphimedon</taxon>
    </lineage>
</organism>
<keyword evidence="4" id="KW-0539">Nucleus</keyword>
<dbReference type="STRING" id="400682.A0A1X7VAY6"/>
<feature type="compositionally biased region" description="Basic residues" evidence="6">
    <location>
        <begin position="50"/>
        <end position="63"/>
    </location>
</feature>
<evidence type="ECO:0000256" key="1">
    <source>
        <dbReference type="ARBA" id="ARBA00004123"/>
    </source>
</evidence>
<dbReference type="EnsemblMetazoa" id="XM_019994320.1">
    <property type="protein sequence ID" value="XP_019849879.1"/>
    <property type="gene ID" value="LOC100639145"/>
</dbReference>
<dbReference type="OMA" id="ISGCYAR"/>
<evidence type="ECO:0000256" key="2">
    <source>
        <dbReference type="ARBA" id="ARBA00023015"/>
    </source>
</evidence>
<dbReference type="InParanoid" id="A0A1X7VAY6"/>
<dbReference type="InterPro" id="IPR004343">
    <property type="entry name" value="Plus-3_dom"/>
</dbReference>
<evidence type="ECO:0000313" key="9">
    <source>
        <dbReference type="Proteomes" id="UP000007879"/>
    </source>
</evidence>
<keyword evidence="5" id="KW-0175">Coiled coil</keyword>
<feature type="compositionally biased region" description="Basic residues" evidence="6">
    <location>
        <begin position="159"/>
        <end position="176"/>
    </location>
</feature>
<dbReference type="AlphaFoldDB" id="A0A1X7VAY6"/>
<dbReference type="Gene3D" id="3.90.70.200">
    <property type="entry name" value="Plus-3 domain"/>
    <property type="match status" value="1"/>
</dbReference>
<dbReference type="EnsemblMetazoa" id="Aqu2.1.37186_001">
    <property type="protein sequence ID" value="Aqu2.1.37186_001"/>
    <property type="gene ID" value="Aqu2.1.37186"/>
</dbReference>
<feature type="region of interest" description="Disordered" evidence="6">
    <location>
        <begin position="538"/>
        <end position="558"/>
    </location>
</feature>
<reference evidence="8" key="2">
    <citation type="submission" date="2017-05" db="UniProtKB">
        <authorList>
            <consortium name="EnsemblMetazoa"/>
        </authorList>
    </citation>
    <scope>IDENTIFICATION</scope>
</reference>
<evidence type="ECO:0000256" key="4">
    <source>
        <dbReference type="ARBA" id="ARBA00023242"/>
    </source>
</evidence>
<dbReference type="SUPFAM" id="SSF159042">
    <property type="entry name" value="Plus3-like"/>
    <property type="match status" value="1"/>
</dbReference>
<dbReference type="SMART" id="SM00719">
    <property type="entry name" value="Plus3"/>
    <property type="match status" value="1"/>
</dbReference>
<dbReference type="Proteomes" id="UP000007879">
    <property type="component" value="Unassembled WGS sequence"/>
</dbReference>
<accession>A0A1X7VAY6</accession>
<evidence type="ECO:0000259" key="7">
    <source>
        <dbReference type="PROSITE" id="PS51360"/>
    </source>
</evidence>
<dbReference type="InterPro" id="IPR036128">
    <property type="entry name" value="Plus3-like_sf"/>
</dbReference>
<keyword evidence="9" id="KW-1185">Reference proteome</keyword>
<feature type="domain" description="Plus3" evidence="7">
    <location>
        <begin position="275"/>
        <end position="406"/>
    </location>
</feature>
<dbReference type="OrthoDB" id="166375at2759"/>
<feature type="region of interest" description="Disordered" evidence="6">
    <location>
        <begin position="1"/>
        <end position="137"/>
    </location>
</feature>
<name>A0A1X7VAY6_AMPQE</name>
<dbReference type="PANTHER" id="PTHR13115:SF8">
    <property type="entry name" value="RNA POLYMERASE-ASSOCIATED PROTEIN RTF1 HOMOLOG"/>
    <property type="match status" value="1"/>
</dbReference>
<gene>
    <name evidence="8" type="primary">100639145</name>
</gene>
<dbReference type="PANTHER" id="PTHR13115">
    <property type="entry name" value="RNA POLYMERASE-ASSOCIATED PROTEIN RTF1 HOMOLOG"/>
    <property type="match status" value="1"/>
</dbReference>
<protein>
    <recommendedName>
        <fullName evidence="7">Plus3 domain-containing protein</fullName>
    </recommendedName>
</protein>
<feature type="compositionally biased region" description="Basic and acidic residues" evidence="6">
    <location>
        <begin position="182"/>
        <end position="208"/>
    </location>
</feature>
<sequence>MSKAIKRPLQDDNDSSDTESSVKRGRLSSSGSSSEESDLDWIESGGKEKKNNKKLLTKRKRISKATASSADSEEDSDESGSSGESSEGGGSDGEEDVSSSDEEQMTFNDGLDDDLIGDDEDRRKLASMTEAEREQEIFKRHEQREILKARFEVEMQLRLGKKQEKKMKKSSKKHGQSRSGLRAKEPKQNKTMRAIDELKAKRNADKQKKAAAAEADQKKQEQQQLRREPLKVNEVFSETSGESEGSSSSGEEESDDDTKEDKTLAQLRSEKNRPINTIEELSKIKMSRFRLEKWVHMPFFADVIRGCYVRIGIGQHEGRMIYRVCEIVSVHETSKVYTLGGTKTNKGLKLRFGQQERIFRMEYISNSAFTDQEFSKWKAENEAHSIKLPTLFEVEKKVKEIEKYKSASLKEEDIDRIIQEKQKFQKNPHNYALTKNRLMREKEIAEQTGSTEKATDLARKLEELEERAEELDKQRTRGLSAISYINERNRQRNVARAEEALKEEMANIKDKEEDPFTRRKCMPRLVTFGKEAGISGVDATDGSASASVSKSNGSNQTPDVVVSAVDVDSLPPPPPLPLSLAAPAPTDLFSAHNFDINIDLPNNTTGPVVKASSKTISTVIKTDGPKRSLNLSDYKKRRGLI</sequence>
<feature type="compositionally biased region" description="Basic and acidic residues" evidence="6">
    <location>
        <begin position="120"/>
        <end position="137"/>
    </location>
</feature>
<feature type="compositionally biased region" description="Basic and acidic residues" evidence="6">
    <location>
        <begin position="259"/>
        <end position="271"/>
    </location>
</feature>
<dbReference type="eggNOG" id="KOG2402">
    <property type="taxonomic scope" value="Eukaryota"/>
</dbReference>
<dbReference type="Pfam" id="PF03126">
    <property type="entry name" value="Plus-3"/>
    <property type="match status" value="1"/>
</dbReference>
<evidence type="ECO:0000256" key="5">
    <source>
        <dbReference type="SAM" id="Coils"/>
    </source>
</evidence>
<feature type="region of interest" description="Disordered" evidence="6">
    <location>
        <begin position="158"/>
        <end position="271"/>
    </location>
</feature>
<feature type="compositionally biased region" description="Acidic residues" evidence="6">
    <location>
        <begin position="92"/>
        <end position="119"/>
    </location>
</feature>
<dbReference type="PROSITE" id="PS51360">
    <property type="entry name" value="PLUS3"/>
    <property type="match status" value="1"/>
</dbReference>
<dbReference type="GO" id="GO:1990269">
    <property type="term" value="F:RNA polymerase II C-terminal domain phosphoserine binding"/>
    <property type="evidence" value="ECO:0007669"/>
    <property type="project" value="TreeGrafter"/>
</dbReference>
<keyword evidence="2" id="KW-0805">Transcription regulation</keyword>